<dbReference type="OrthoDB" id="1193027at2759"/>
<organism evidence="9 10">
    <name type="scientific">Aspergillus sclerotiicarbonarius (strain CBS 121057 / IBT 28362)</name>
    <dbReference type="NCBI Taxonomy" id="1448318"/>
    <lineage>
        <taxon>Eukaryota</taxon>
        <taxon>Fungi</taxon>
        <taxon>Dikarya</taxon>
        <taxon>Ascomycota</taxon>
        <taxon>Pezizomycotina</taxon>
        <taxon>Eurotiomycetes</taxon>
        <taxon>Eurotiomycetidae</taxon>
        <taxon>Eurotiales</taxon>
        <taxon>Aspergillaceae</taxon>
        <taxon>Aspergillus</taxon>
        <taxon>Aspergillus subgen. Circumdati</taxon>
    </lineage>
</organism>
<evidence type="ECO:0000256" key="5">
    <source>
        <dbReference type="ARBA" id="ARBA00022989"/>
    </source>
</evidence>
<dbReference type="GO" id="GO:0012505">
    <property type="term" value="C:endomembrane system"/>
    <property type="evidence" value="ECO:0007669"/>
    <property type="project" value="UniProtKB-SubCell"/>
</dbReference>
<keyword evidence="5 8" id="KW-1133">Transmembrane helix</keyword>
<dbReference type="InterPro" id="IPR000425">
    <property type="entry name" value="MIP"/>
</dbReference>
<keyword evidence="2 7" id="KW-0813">Transport</keyword>
<accession>A0A319ENP6</accession>
<dbReference type="Gene3D" id="1.20.1080.10">
    <property type="entry name" value="Glycerol uptake facilitator protein"/>
    <property type="match status" value="1"/>
</dbReference>
<dbReference type="PANTHER" id="PTHR45665">
    <property type="entry name" value="AQUAPORIN-8"/>
    <property type="match status" value="1"/>
</dbReference>
<keyword evidence="4" id="KW-0677">Repeat</keyword>
<dbReference type="InterPro" id="IPR023271">
    <property type="entry name" value="Aquaporin-like"/>
</dbReference>
<evidence type="ECO:0000256" key="1">
    <source>
        <dbReference type="ARBA" id="ARBA00004127"/>
    </source>
</evidence>
<evidence type="ECO:0000256" key="2">
    <source>
        <dbReference type="ARBA" id="ARBA00022448"/>
    </source>
</evidence>
<dbReference type="GO" id="GO:0015250">
    <property type="term" value="F:water channel activity"/>
    <property type="evidence" value="ECO:0007669"/>
    <property type="project" value="TreeGrafter"/>
</dbReference>
<dbReference type="Proteomes" id="UP000248423">
    <property type="component" value="Unassembled WGS sequence"/>
</dbReference>
<evidence type="ECO:0008006" key="11">
    <source>
        <dbReference type="Google" id="ProtNLM"/>
    </source>
</evidence>
<keyword evidence="10" id="KW-1185">Reference proteome</keyword>
<evidence type="ECO:0000256" key="8">
    <source>
        <dbReference type="SAM" id="Phobius"/>
    </source>
</evidence>
<reference evidence="9 10" key="1">
    <citation type="submission" date="2018-02" db="EMBL/GenBank/DDBJ databases">
        <title>The genomes of Aspergillus section Nigri reveals drivers in fungal speciation.</title>
        <authorList>
            <consortium name="DOE Joint Genome Institute"/>
            <person name="Vesth T.C."/>
            <person name="Nybo J."/>
            <person name="Theobald S."/>
            <person name="Brandl J."/>
            <person name="Frisvad J.C."/>
            <person name="Nielsen K.F."/>
            <person name="Lyhne E.K."/>
            <person name="Kogle M.E."/>
            <person name="Kuo A."/>
            <person name="Riley R."/>
            <person name="Clum A."/>
            <person name="Nolan M."/>
            <person name="Lipzen A."/>
            <person name="Salamov A."/>
            <person name="Henrissat B."/>
            <person name="Wiebenga A."/>
            <person name="De vries R.P."/>
            <person name="Grigoriev I.V."/>
            <person name="Mortensen U.H."/>
            <person name="Andersen M.R."/>
            <person name="Baker S.E."/>
        </authorList>
    </citation>
    <scope>NUCLEOTIDE SEQUENCE [LARGE SCALE GENOMIC DNA]</scope>
    <source>
        <strain evidence="9 10">CBS 121057</strain>
    </source>
</reference>
<dbReference type="GO" id="GO:0005737">
    <property type="term" value="C:cytoplasm"/>
    <property type="evidence" value="ECO:0007669"/>
    <property type="project" value="UniProtKB-ARBA"/>
</dbReference>
<dbReference type="SUPFAM" id="SSF81338">
    <property type="entry name" value="Aquaporin-like"/>
    <property type="match status" value="1"/>
</dbReference>
<dbReference type="STRING" id="1448318.A0A319ENP6"/>
<dbReference type="InterPro" id="IPR034294">
    <property type="entry name" value="Aquaporin_transptr"/>
</dbReference>
<evidence type="ECO:0000256" key="3">
    <source>
        <dbReference type="ARBA" id="ARBA00022692"/>
    </source>
</evidence>
<dbReference type="PRINTS" id="PR00783">
    <property type="entry name" value="MINTRINSICP"/>
</dbReference>
<evidence type="ECO:0000313" key="9">
    <source>
        <dbReference type="EMBL" id="PYI10961.1"/>
    </source>
</evidence>
<evidence type="ECO:0000256" key="7">
    <source>
        <dbReference type="RuleBase" id="RU000477"/>
    </source>
</evidence>
<evidence type="ECO:0000313" key="10">
    <source>
        <dbReference type="Proteomes" id="UP000248423"/>
    </source>
</evidence>
<keyword evidence="6 8" id="KW-0472">Membrane</keyword>
<dbReference type="AlphaFoldDB" id="A0A319ENP6"/>
<dbReference type="Pfam" id="PF00230">
    <property type="entry name" value="MIP"/>
    <property type="match status" value="1"/>
</dbReference>
<evidence type="ECO:0000256" key="4">
    <source>
        <dbReference type="ARBA" id="ARBA00022737"/>
    </source>
</evidence>
<dbReference type="EMBL" id="KZ826319">
    <property type="protein sequence ID" value="PYI10961.1"/>
    <property type="molecule type" value="Genomic_DNA"/>
</dbReference>
<comment type="subcellular location">
    <subcellularLocation>
        <location evidence="1">Endomembrane system</location>
        <topology evidence="1">Multi-pass membrane protein</topology>
    </subcellularLocation>
</comment>
<name>A0A319ENP6_ASPSB</name>
<feature type="transmembrane region" description="Helical" evidence="8">
    <location>
        <begin position="34"/>
        <end position="52"/>
    </location>
</feature>
<dbReference type="PANTHER" id="PTHR45665:SF9">
    <property type="entry name" value="AQUAPORIN-8"/>
    <property type="match status" value="1"/>
</dbReference>
<dbReference type="GO" id="GO:0019755">
    <property type="term" value="P:one-carbon compound transport"/>
    <property type="evidence" value="ECO:0007669"/>
    <property type="project" value="UniProtKB-ARBA"/>
</dbReference>
<feature type="transmembrane region" description="Helical" evidence="8">
    <location>
        <begin position="79"/>
        <end position="101"/>
    </location>
</feature>
<protein>
    <recommendedName>
        <fullName evidence="11">Aquaporin-like protein</fullName>
    </recommendedName>
</protein>
<feature type="transmembrane region" description="Helical" evidence="8">
    <location>
        <begin position="121"/>
        <end position="141"/>
    </location>
</feature>
<gene>
    <name evidence="9" type="ORF">BO78DRAFT_304542</name>
</gene>
<keyword evidence="3 7" id="KW-0812">Transmembrane</keyword>
<evidence type="ECO:0000256" key="6">
    <source>
        <dbReference type="ARBA" id="ARBA00023136"/>
    </source>
</evidence>
<proteinExistence type="inferred from homology"/>
<comment type="similarity">
    <text evidence="7">Belongs to the MIP/aquaporin (TC 1.A.8) family.</text>
</comment>
<dbReference type="VEuPathDB" id="FungiDB:BO78DRAFT_304542"/>
<sequence>MMYTFMLNWVTIGLYSRGDDNPDSLYDLDPVRFLPAIVVNVFLLPLIIYTFARSTGGHVNPIITLAAYFSRGISFQRTVLYLAGQTVGGVLAGLAIQKAYGSTDFVVRGCFGAEGISTRDAYVVETISYFALVVVMVAVAVDRKSGTMFQDALSPWVVGIATEAAFWGSRLLWQGYPGASKSRLQSILESNC</sequence>
<dbReference type="GO" id="GO:0016020">
    <property type="term" value="C:membrane"/>
    <property type="evidence" value="ECO:0007669"/>
    <property type="project" value="InterPro"/>
</dbReference>